<reference evidence="2" key="1">
    <citation type="journal article" date="2019" name="Int. J. Syst. Evol. Microbiol.">
        <title>The Global Catalogue of Microorganisms (GCM) 10K type strain sequencing project: providing services to taxonomists for standard genome sequencing and annotation.</title>
        <authorList>
            <consortium name="The Broad Institute Genomics Platform"/>
            <consortium name="The Broad Institute Genome Sequencing Center for Infectious Disease"/>
            <person name="Wu L."/>
            <person name="Ma J."/>
        </authorList>
    </citation>
    <scope>NUCLEOTIDE SEQUENCE [LARGE SCALE GENOMIC DNA]</scope>
    <source>
        <strain evidence="2">JCM 3399</strain>
    </source>
</reference>
<protein>
    <submittedName>
        <fullName evidence="1">Uncharacterized protein</fullName>
    </submittedName>
</protein>
<dbReference type="Proteomes" id="UP000654471">
    <property type="component" value="Unassembled WGS sequence"/>
</dbReference>
<accession>A0ABQ2UU82</accession>
<keyword evidence="2" id="KW-1185">Reference proteome</keyword>
<name>A0ABQ2UU82_9ACTN</name>
<evidence type="ECO:0000313" key="1">
    <source>
        <dbReference type="EMBL" id="GGU51347.1"/>
    </source>
</evidence>
<evidence type="ECO:0000313" key="2">
    <source>
        <dbReference type="Proteomes" id="UP000654471"/>
    </source>
</evidence>
<dbReference type="EMBL" id="BMRP01000003">
    <property type="protein sequence ID" value="GGU51347.1"/>
    <property type="molecule type" value="Genomic_DNA"/>
</dbReference>
<organism evidence="1 2">
    <name type="scientific">Streptomyces albospinus</name>
    <dbReference type="NCBI Taxonomy" id="285515"/>
    <lineage>
        <taxon>Bacteria</taxon>
        <taxon>Bacillati</taxon>
        <taxon>Actinomycetota</taxon>
        <taxon>Actinomycetes</taxon>
        <taxon>Kitasatosporales</taxon>
        <taxon>Streptomycetaceae</taxon>
        <taxon>Streptomyces</taxon>
    </lineage>
</organism>
<comment type="caution">
    <text evidence="1">The sequence shown here is derived from an EMBL/GenBank/DDBJ whole genome shotgun (WGS) entry which is preliminary data.</text>
</comment>
<sequence>MNPAIPAMRPHSARLIERAIRCRREGGAAVAGVREGDVVMCGAALFQAAPGSAGE</sequence>
<gene>
    <name evidence="1" type="ORF">GCM10010211_15010</name>
</gene>
<proteinExistence type="predicted"/>